<gene>
    <name evidence="2" type="ORF">BAZ09_000375</name>
</gene>
<keyword evidence="1" id="KW-1133">Transmembrane helix</keyword>
<sequence>MFAGRTVCFSGLKIISKGFWPINFGIRLPDKRTGKFQSSCFFHHFVFVFMHCNRLQMQSFIFFVFSGLVSISLFSECIVWNSLGYKDEFLEDKKK</sequence>
<evidence type="ECO:0000313" key="2">
    <source>
        <dbReference type="EMBL" id="ATC34733.1"/>
    </source>
</evidence>
<keyword evidence="1" id="KW-0812">Transmembrane</keyword>
<dbReference type="EMBL" id="CP023401">
    <property type="protein sequence ID" value="ATC34733.1"/>
    <property type="molecule type" value="Genomic_DNA"/>
</dbReference>
<keyword evidence="1" id="KW-0472">Membrane</keyword>
<name>A0ABN5BMV7_9FLAO</name>
<dbReference type="Proteomes" id="UP000190057">
    <property type="component" value="Chromosome"/>
</dbReference>
<evidence type="ECO:0000313" key="3">
    <source>
        <dbReference type="Proteomes" id="UP000190057"/>
    </source>
</evidence>
<accession>A0ABN5BMV7</accession>
<protein>
    <submittedName>
        <fullName evidence="2">Uncharacterized protein</fullName>
    </submittedName>
</protein>
<keyword evidence="3" id="KW-1185">Reference proteome</keyword>
<proteinExistence type="predicted"/>
<reference evidence="2 3" key="1">
    <citation type="submission" date="2017-09" db="EMBL/GenBank/DDBJ databases">
        <title>Complete circularized genomes of four mosquito-derived Elizabethkingia anophelis isolates.</title>
        <authorList>
            <person name="Nicholson A.C."/>
            <person name="Xu J."/>
        </authorList>
    </citation>
    <scope>NUCLEOTIDE SEQUENCE [LARGE SCALE GENOMIC DNA]</scope>
    <source>
        <strain evidence="2 3">R26</strain>
    </source>
</reference>
<feature type="transmembrane region" description="Helical" evidence="1">
    <location>
        <begin position="60"/>
        <end position="83"/>
    </location>
</feature>
<organism evidence="2 3">
    <name type="scientific">Elizabethkingia anophelis R26</name>
    <dbReference type="NCBI Taxonomy" id="1246994"/>
    <lineage>
        <taxon>Bacteria</taxon>
        <taxon>Pseudomonadati</taxon>
        <taxon>Bacteroidota</taxon>
        <taxon>Flavobacteriia</taxon>
        <taxon>Flavobacteriales</taxon>
        <taxon>Weeksellaceae</taxon>
        <taxon>Elizabethkingia</taxon>
    </lineage>
</organism>
<evidence type="ECO:0000256" key="1">
    <source>
        <dbReference type="SAM" id="Phobius"/>
    </source>
</evidence>